<dbReference type="InterPro" id="IPR035398">
    <property type="entry name" value="Bac_rhamnosid_C"/>
</dbReference>
<feature type="transmembrane region" description="Helical" evidence="5">
    <location>
        <begin position="45"/>
        <end position="66"/>
    </location>
</feature>
<evidence type="ECO:0000259" key="9">
    <source>
        <dbReference type="Pfam" id="PF17390"/>
    </source>
</evidence>
<dbReference type="PANTHER" id="PTHR33307">
    <property type="entry name" value="ALPHA-RHAMNOSIDASE (EUROFUNG)"/>
    <property type="match status" value="1"/>
</dbReference>
<feature type="domain" description="Alpha-L-rhamnosidase C-terminal" evidence="9">
    <location>
        <begin position="1009"/>
        <end position="1086"/>
    </location>
</feature>
<dbReference type="InterPro" id="IPR013737">
    <property type="entry name" value="Bac_rhamnosid_N"/>
</dbReference>
<evidence type="ECO:0000256" key="5">
    <source>
        <dbReference type="SAM" id="Phobius"/>
    </source>
</evidence>
<sequence length="1127" mass="127227">MSSSHLHVRRKKHHHATSNVPPQPPPTILHDGVPKSTNHGRRNQGWIVALISVVVAWMLLSTRILLPPKEEEETPLATSDFALDTDTRDRGTSSPCQMKPTRFRTNNLVNPLALEDEQPVFSWALALHDDSSTTSSTSHYQSAYRIRCILQQSPSSQEEILWDSGKIQSQETLQIEFAGKPLQSIQRVQWQVQVWDQHDQECSTNNGQEPWPFFETGLLDEAAWQHAPWIARYPPHIAAKSTRANARLCDMMAETPENQAPRFRTTLQGIEEEYAEIRAYIVGLGYYQLYMNGQRVGDSLLDPGWTTYSKRVFYSAYNVTAHFRRQSSVASIAVELGNGWWNPLPLNLWDNPKLNLRRNLVQGFDNTQPIFRLQLFGWTRDGRVRSLLGDDNNHIRPWRASGSPTTFNNIFLGEVYDARLEHLYEGWTTLQYHNHHVWERAAGLPAPTLLGKLQAQPIPPIRRQRTLQTTLLSTSPGQNNTNVLLLDTGVNHAGSCRIQLLQGGNTYMFQELVGQQIQLLYGELLHKNGTINGRTSVVGQLKKRSETKCQPDIAYQQDIITLGDKPLDWTPSWSWHGFRYIQVTLPAAIHYSKHFQVDCFTMRTDVDVIVSNFTSSDPWLDELRTLVRNTFESNLMSVESDCPHRERFQYGGDQLGAGEAGMSIYDWSSFLRKRVLDYNDAQRRDDNNKLTGFTETAPYVGIADKGLGFGTGPIGWQTFQPEALLWLYKYYGDIKTLRESFPHTQAYIDLLDNHQTDGIQNGLGDWMPVHVTDVNFTGLGFQRMSYLAFANITEILGMSPGIATRYRMKAANVADQINKRFLQKAGITFDRILSFLGFGGAGMTGVYRVETVGQGEAIKRTGKATQTGQAMALFNGFVESNQDLKRHVLLQLEKNVRESSYIEKACQCDNTSSFEPECSEARGGPGPHMTAGLFGVKWFLMALADGGLNDLAYDVVTTKSYPGLRWMTNNPFSNATTIWESFFFSDDTYSHNHPMFGSTEVWLLQSVVGIQPHPSARGMNHVLIRPNPPSQLKHASASFESPRGTIFVSWKRDTHESFQLEVSIPPNCHATVHVPASERATVTQNGREAAGRWVPTLASSDRGSFVVDRVGNGRHEFDSRIRESRTS</sequence>
<evidence type="ECO:0000313" key="11">
    <source>
        <dbReference type="Proteomes" id="UP001153069"/>
    </source>
</evidence>
<evidence type="ECO:0000256" key="4">
    <source>
        <dbReference type="SAM" id="MobiDB-lite"/>
    </source>
</evidence>
<protein>
    <recommendedName>
        <fullName evidence="2">alpha-L-rhamnosidase</fullName>
        <ecNumber evidence="2">3.2.1.40</ecNumber>
    </recommendedName>
</protein>
<dbReference type="Pfam" id="PF17389">
    <property type="entry name" value="Bac_rhamnosid6H"/>
    <property type="match status" value="2"/>
</dbReference>
<feature type="domain" description="Bacterial alpha-L-rhamnosidase N-terminal" evidence="7">
    <location>
        <begin position="274"/>
        <end position="464"/>
    </location>
</feature>
<feature type="region of interest" description="Disordered" evidence="4">
    <location>
        <begin position="70"/>
        <end position="102"/>
    </location>
</feature>
<feature type="domain" description="Alpha-L-rhamnosidase six-hairpin glycosidase" evidence="8">
    <location>
        <begin position="927"/>
        <end position="1007"/>
    </location>
</feature>
<dbReference type="Pfam" id="PF05592">
    <property type="entry name" value="Bac_rhamnosid"/>
    <property type="match status" value="1"/>
</dbReference>
<evidence type="ECO:0000256" key="3">
    <source>
        <dbReference type="ARBA" id="ARBA00022801"/>
    </source>
</evidence>
<feature type="compositionally biased region" description="Basic residues" evidence="4">
    <location>
        <begin position="1"/>
        <end position="16"/>
    </location>
</feature>
<evidence type="ECO:0000259" key="8">
    <source>
        <dbReference type="Pfam" id="PF17389"/>
    </source>
</evidence>
<dbReference type="InterPro" id="IPR013783">
    <property type="entry name" value="Ig-like_fold"/>
</dbReference>
<dbReference type="EMBL" id="CAICTM010002744">
    <property type="protein sequence ID" value="CAB9530105.1"/>
    <property type="molecule type" value="Genomic_DNA"/>
</dbReference>
<organism evidence="10 11">
    <name type="scientific">Seminavis robusta</name>
    <dbReference type="NCBI Taxonomy" id="568900"/>
    <lineage>
        <taxon>Eukaryota</taxon>
        <taxon>Sar</taxon>
        <taxon>Stramenopiles</taxon>
        <taxon>Ochrophyta</taxon>
        <taxon>Bacillariophyta</taxon>
        <taxon>Bacillariophyceae</taxon>
        <taxon>Bacillariophycidae</taxon>
        <taxon>Naviculales</taxon>
        <taxon>Naviculaceae</taxon>
        <taxon>Seminavis</taxon>
    </lineage>
</organism>
<dbReference type="GO" id="GO:0005975">
    <property type="term" value="P:carbohydrate metabolic process"/>
    <property type="evidence" value="ECO:0007669"/>
    <property type="project" value="InterPro"/>
</dbReference>
<dbReference type="Gene3D" id="1.50.10.10">
    <property type="match status" value="1"/>
</dbReference>
<dbReference type="InterPro" id="IPR012341">
    <property type="entry name" value="6hp_glycosidase-like_sf"/>
</dbReference>
<name>A0A9N8F3X5_9STRA</name>
<dbReference type="EC" id="3.2.1.40" evidence="2"/>
<keyword evidence="5" id="KW-1133">Transmembrane helix</keyword>
<dbReference type="GO" id="GO:0030596">
    <property type="term" value="F:alpha-L-rhamnosidase activity"/>
    <property type="evidence" value="ECO:0007669"/>
    <property type="project" value="UniProtKB-EC"/>
</dbReference>
<dbReference type="SUPFAM" id="SSF48208">
    <property type="entry name" value="Six-hairpin glycosidases"/>
    <property type="match status" value="1"/>
</dbReference>
<dbReference type="Gene3D" id="2.60.120.260">
    <property type="entry name" value="Galactose-binding domain-like"/>
    <property type="match status" value="2"/>
</dbReference>
<reference evidence="10" key="1">
    <citation type="submission" date="2020-06" db="EMBL/GenBank/DDBJ databases">
        <authorList>
            <consortium name="Plant Systems Biology data submission"/>
        </authorList>
    </citation>
    <scope>NUCLEOTIDE SEQUENCE</scope>
    <source>
        <strain evidence="10">D6</strain>
    </source>
</reference>
<dbReference type="AlphaFoldDB" id="A0A9N8F3X5"/>
<proteinExistence type="predicted"/>
<keyword evidence="11" id="KW-1185">Reference proteome</keyword>
<accession>A0A9N8F3X5</accession>
<gene>
    <name evidence="10" type="ORF">SEMRO_2746_G336110.1</name>
</gene>
<evidence type="ECO:0000256" key="1">
    <source>
        <dbReference type="ARBA" id="ARBA00001445"/>
    </source>
</evidence>
<dbReference type="InterPro" id="IPR008902">
    <property type="entry name" value="Rhamnosid_concanavalin"/>
</dbReference>
<dbReference type="OrthoDB" id="186643at2759"/>
<keyword evidence="3" id="KW-0378">Hydrolase</keyword>
<feature type="domain" description="Alpha-L-rhamnosidase concanavalin-like" evidence="6">
    <location>
        <begin position="480"/>
        <end position="584"/>
    </location>
</feature>
<feature type="region of interest" description="Disordered" evidence="4">
    <location>
        <begin position="1"/>
        <end position="40"/>
    </location>
</feature>
<feature type="domain" description="Alpha-L-rhamnosidase six-hairpin glycosidase" evidence="8">
    <location>
        <begin position="610"/>
        <end position="900"/>
    </location>
</feature>
<dbReference type="Proteomes" id="UP001153069">
    <property type="component" value="Unassembled WGS sequence"/>
</dbReference>
<dbReference type="Pfam" id="PF25788">
    <property type="entry name" value="Ig_Rha78A_N"/>
    <property type="match status" value="1"/>
</dbReference>
<dbReference type="Pfam" id="PF08531">
    <property type="entry name" value="Bac_rhamnosid_N"/>
    <property type="match status" value="1"/>
</dbReference>
<dbReference type="Gene3D" id="2.60.40.10">
    <property type="entry name" value="Immunoglobulins"/>
    <property type="match status" value="1"/>
</dbReference>
<dbReference type="PANTHER" id="PTHR33307:SF6">
    <property type="entry name" value="ALPHA-RHAMNOSIDASE (EUROFUNG)-RELATED"/>
    <property type="match status" value="1"/>
</dbReference>
<evidence type="ECO:0000259" key="6">
    <source>
        <dbReference type="Pfam" id="PF05592"/>
    </source>
</evidence>
<comment type="catalytic activity">
    <reaction evidence="1">
        <text>Hydrolysis of terminal non-reducing alpha-L-rhamnose residues in alpha-L-rhamnosides.</text>
        <dbReference type="EC" id="3.2.1.40"/>
    </reaction>
</comment>
<dbReference type="Pfam" id="PF17390">
    <property type="entry name" value="Bac_rhamnosid_C"/>
    <property type="match status" value="1"/>
</dbReference>
<comment type="caution">
    <text evidence="10">The sequence shown here is derived from an EMBL/GenBank/DDBJ whole genome shotgun (WGS) entry which is preliminary data.</text>
</comment>
<evidence type="ECO:0000256" key="2">
    <source>
        <dbReference type="ARBA" id="ARBA00012652"/>
    </source>
</evidence>
<dbReference type="InterPro" id="IPR035396">
    <property type="entry name" value="Bac_rhamnosid6H"/>
</dbReference>
<keyword evidence="5" id="KW-0472">Membrane</keyword>
<keyword evidence="5" id="KW-0812">Transmembrane</keyword>
<evidence type="ECO:0000313" key="10">
    <source>
        <dbReference type="EMBL" id="CAB9530105.1"/>
    </source>
</evidence>
<dbReference type="Gene3D" id="2.60.420.10">
    <property type="entry name" value="Maltose phosphorylase, domain 3"/>
    <property type="match status" value="1"/>
</dbReference>
<evidence type="ECO:0000259" key="7">
    <source>
        <dbReference type="Pfam" id="PF08531"/>
    </source>
</evidence>
<dbReference type="InterPro" id="IPR008928">
    <property type="entry name" value="6-hairpin_glycosidase_sf"/>
</dbReference>
<dbReference type="InterPro" id="IPR016007">
    <property type="entry name" value="Alpha_rhamnosid"/>
</dbReference>